<dbReference type="EMBL" id="GIFC01002204">
    <property type="protein sequence ID" value="MXU84287.1"/>
    <property type="molecule type" value="Transcribed_RNA"/>
</dbReference>
<evidence type="ECO:0000313" key="2">
    <source>
        <dbReference type="EMBL" id="MXU84287.1"/>
    </source>
</evidence>
<dbReference type="AlphaFoldDB" id="A0A6B0U4Y4"/>
<proteinExistence type="predicted"/>
<feature type="region of interest" description="Disordered" evidence="1">
    <location>
        <begin position="44"/>
        <end position="68"/>
    </location>
</feature>
<evidence type="ECO:0000256" key="1">
    <source>
        <dbReference type="SAM" id="MobiDB-lite"/>
    </source>
</evidence>
<protein>
    <submittedName>
        <fullName evidence="2">Putative secreted protein</fullName>
    </submittedName>
</protein>
<sequence>MAVVAGLFLRDLRLAVGEMPNCLYLSKQLWKPNANVKPSVLCSPPEKSEHARASESTWAAETQSETSNSGRVFLQKLLEN</sequence>
<accession>A0A6B0U4Y4</accession>
<feature type="compositionally biased region" description="Polar residues" evidence="1">
    <location>
        <begin position="54"/>
        <end position="68"/>
    </location>
</feature>
<name>A0A6B0U4Y4_IXORI</name>
<organism evidence="2">
    <name type="scientific">Ixodes ricinus</name>
    <name type="common">Common tick</name>
    <name type="synonym">Acarus ricinus</name>
    <dbReference type="NCBI Taxonomy" id="34613"/>
    <lineage>
        <taxon>Eukaryota</taxon>
        <taxon>Metazoa</taxon>
        <taxon>Ecdysozoa</taxon>
        <taxon>Arthropoda</taxon>
        <taxon>Chelicerata</taxon>
        <taxon>Arachnida</taxon>
        <taxon>Acari</taxon>
        <taxon>Parasitiformes</taxon>
        <taxon>Ixodida</taxon>
        <taxon>Ixodoidea</taxon>
        <taxon>Ixodidae</taxon>
        <taxon>Ixodinae</taxon>
        <taxon>Ixodes</taxon>
    </lineage>
</organism>
<reference evidence="2" key="1">
    <citation type="submission" date="2019-12" db="EMBL/GenBank/DDBJ databases">
        <title>An insight into the sialome of adult female Ixodes ricinus ticks feeding for 6 days.</title>
        <authorList>
            <person name="Perner J."/>
            <person name="Ribeiro J.M.C."/>
        </authorList>
    </citation>
    <scope>NUCLEOTIDE SEQUENCE</scope>
    <source>
        <strain evidence="2">Semi-engorged</strain>
        <tissue evidence="2">Salivary glands</tissue>
    </source>
</reference>